<accession>A0A8J5S9G5</accession>
<feature type="compositionally biased region" description="Basic and acidic residues" evidence="1">
    <location>
        <begin position="56"/>
        <end position="68"/>
    </location>
</feature>
<dbReference type="EMBL" id="JAAALK010000283">
    <property type="protein sequence ID" value="KAG8071771.1"/>
    <property type="molecule type" value="Genomic_DNA"/>
</dbReference>
<evidence type="ECO:0000313" key="2">
    <source>
        <dbReference type="EMBL" id="KAG8071771.1"/>
    </source>
</evidence>
<organism evidence="2 3">
    <name type="scientific">Zizania palustris</name>
    <name type="common">Northern wild rice</name>
    <dbReference type="NCBI Taxonomy" id="103762"/>
    <lineage>
        <taxon>Eukaryota</taxon>
        <taxon>Viridiplantae</taxon>
        <taxon>Streptophyta</taxon>
        <taxon>Embryophyta</taxon>
        <taxon>Tracheophyta</taxon>
        <taxon>Spermatophyta</taxon>
        <taxon>Magnoliopsida</taxon>
        <taxon>Liliopsida</taxon>
        <taxon>Poales</taxon>
        <taxon>Poaceae</taxon>
        <taxon>BOP clade</taxon>
        <taxon>Oryzoideae</taxon>
        <taxon>Oryzeae</taxon>
        <taxon>Zizaniinae</taxon>
        <taxon>Zizania</taxon>
    </lineage>
</organism>
<proteinExistence type="predicted"/>
<comment type="caution">
    <text evidence="2">The sequence shown here is derived from an EMBL/GenBank/DDBJ whole genome shotgun (WGS) entry which is preliminary data.</text>
</comment>
<evidence type="ECO:0000256" key="1">
    <source>
        <dbReference type="SAM" id="MobiDB-lite"/>
    </source>
</evidence>
<reference evidence="2" key="2">
    <citation type="submission" date="2021-02" db="EMBL/GenBank/DDBJ databases">
        <authorList>
            <person name="Kimball J.A."/>
            <person name="Haas M.W."/>
            <person name="Macchietto M."/>
            <person name="Kono T."/>
            <person name="Duquette J."/>
            <person name="Shao M."/>
        </authorList>
    </citation>
    <scope>NUCLEOTIDE SEQUENCE</scope>
    <source>
        <tissue evidence="2">Fresh leaf tissue</tissue>
    </source>
</reference>
<dbReference type="Proteomes" id="UP000729402">
    <property type="component" value="Unassembled WGS sequence"/>
</dbReference>
<protein>
    <submittedName>
        <fullName evidence="2">Uncharacterized protein</fullName>
    </submittedName>
</protein>
<evidence type="ECO:0000313" key="3">
    <source>
        <dbReference type="Proteomes" id="UP000729402"/>
    </source>
</evidence>
<sequence>MQWRRLKIYRLSCRKEKSARKGRRGIVIGVAGVILRGAQLCLGVVRVRLGLPRQEEAHTGAQRRRDSTVDVGRGL</sequence>
<reference evidence="2" key="1">
    <citation type="journal article" date="2021" name="bioRxiv">
        <title>Whole Genome Assembly and Annotation of Northern Wild Rice, Zizania palustris L., Supports a Whole Genome Duplication in the Zizania Genus.</title>
        <authorList>
            <person name="Haas M."/>
            <person name="Kono T."/>
            <person name="Macchietto M."/>
            <person name="Millas R."/>
            <person name="McGilp L."/>
            <person name="Shao M."/>
            <person name="Duquette J."/>
            <person name="Hirsch C.N."/>
            <person name="Kimball J."/>
        </authorList>
    </citation>
    <scope>NUCLEOTIDE SEQUENCE</scope>
    <source>
        <tissue evidence="2">Fresh leaf tissue</tissue>
    </source>
</reference>
<name>A0A8J5S9G5_ZIZPA</name>
<feature type="region of interest" description="Disordered" evidence="1">
    <location>
        <begin position="56"/>
        <end position="75"/>
    </location>
</feature>
<gene>
    <name evidence="2" type="ORF">GUJ93_ZPchr0006g44679</name>
</gene>
<keyword evidence="3" id="KW-1185">Reference proteome</keyword>
<dbReference type="AlphaFoldDB" id="A0A8J5S9G5"/>